<dbReference type="SUPFAM" id="SSF54171">
    <property type="entry name" value="DNA-binding domain"/>
    <property type="match status" value="1"/>
</dbReference>
<keyword evidence="3" id="KW-0805">Transcription regulation</keyword>
<evidence type="ECO:0000313" key="10">
    <source>
        <dbReference type="Proteomes" id="UP001291623"/>
    </source>
</evidence>
<keyword evidence="10" id="KW-1185">Reference proteome</keyword>
<evidence type="ECO:0000256" key="7">
    <source>
        <dbReference type="SAM" id="MobiDB-lite"/>
    </source>
</evidence>
<evidence type="ECO:0000259" key="8">
    <source>
        <dbReference type="PROSITE" id="PS51032"/>
    </source>
</evidence>
<dbReference type="InterPro" id="IPR001471">
    <property type="entry name" value="AP2/ERF_dom"/>
</dbReference>
<dbReference type="GO" id="GO:0003700">
    <property type="term" value="F:DNA-binding transcription factor activity"/>
    <property type="evidence" value="ECO:0007669"/>
    <property type="project" value="InterPro"/>
</dbReference>
<dbReference type="GO" id="GO:0009873">
    <property type="term" value="P:ethylene-activated signaling pathway"/>
    <property type="evidence" value="ECO:0007669"/>
    <property type="project" value="UniProtKB-KW"/>
</dbReference>
<dbReference type="GO" id="GO:0003677">
    <property type="term" value="F:DNA binding"/>
    <property type="evidence" value="ECO:0007669"/>
    <property type="project" value="UniProtKB-KW"/>
</dbReference>
<keyword evidence="2" id="KW-0936">Ethylene signaling pathway</keyword>
<feature type="domain" description="AP2/ERF" evidence="8">
    <location>
        <begin position="20"/>
        <end position="81"/>
    </location>
</feature>
<comment type="subcellular location">
    <subcellularLocation>
        <location evidence="1">Nucleus</location>
    </subcellularLocation>
</comment>
<dbReference type="Proteomes" id="UP001291623">
    <property type="component" value="Unassembled WGS sequence"/>
</dbReference>
<dbReference type="InterPro" id="IPR016177">
    <property type="entry name" value="DNA-bd_dom_sf"/>
</dbReference>
<accession>A0AAE1S913</accession>
<evidence type="ECO:0000256" key="1">
    <source>
        <dbReference type="ARBA" id="ARBA00004123"/>
    </source>
</evidence>
<keyword evidence="5" id="KW-0804">Transcription</keyword>
<dbReference type="AlphaFoldDB" id="A0AAE1S913"/>
<feature type="compositionally biased region" description="Basic and acidic residues" evidence="7">
    <location>
        <begin position="88"/>
        <end position="99"/>
    </location>
</feature>
<protein>
    <recommendedName>
        <fullName evidence="8">AP2/ERF domain-containing protein</fullName>
    </recommendedName>
</protein>
<feature type="region of interest" description="Disordered" evidence="7">
    <location>
        <begin position="79"/>
        <end position="125"/>
    </location>
</feature>
<dbReference type="PANTHER" id="PTHR31677">
    <property type="entry name" value="AP2 DOMAIN CLASS TRANSCRIPTION FACTOR"/>
    <property type="match status" value="1"/>
</dbReference>
<dbReference type="SMART" id="SM00380">
    <property type="entry name" value="AP2"/>
    <property type="match status" value="1"/>
</dbReference>
<name>A0AAE1S913_9SOLA</name>
<sequence length="171" mass="19315">MSARVSRRNKRIDSHKTTTHIFGVHQRKDSGKYTTEIRNPISKKRIWLGTFATAEEASRAYQSKKLEFQKLVNAKQDGNSEKLVNVKQGHENSSKKVELQNDMPTDSSAGEKQEGKNQEGQEDDEDLWMGEWVQLPGNRAVKFSLKLGLPIIDNYGSLSGEFSTLDDLSIC</sequence>
<organism evidence="9 10">
    <name type="scientific">Anisodus tanguticus</name>
    <dbReference type="NCBI Taxonomy" id="243964"/>
    <lineage>
        <taxon>Eukaryota</taxon>
        <taxon>Viridiplantae</taxon>
        <taxon>Streptophyta</taxon>
        <taxon>Embryophyta</taxon>
        <taxon>Tracheophyta</taxon>
        <taxon>Spermatophyta</taxon>
        <taxon>Magnoliopsida</taxon>
        <taxon>eudicotyledons</taxon>
        <taxon>Gunneridae</taxon>
        <taxon>Pentapetalae</taxon>
        <taxon>asterids</taxon>
        <taxon>lamiids</taxon>
        <taxon>Solanales</taxon>
        <taxon>Solanaceae</taxon>
        <taxon>Solanoideae</taxon>
        <taxon>Hyoscyameae</taxon>
        <taxon>Anisodus</taxon>
    </lineage>
</organism>
<evidence type="ECO:0000256" key="3">
    <source>
        <dbReference type="ARBA" id="ARBA00023015"/>
    </source>
</evidence>
<keyword evidence="4" id="KW-0238">DNA-binding</keyword>
<dbReference type="Gene3D" id="3.30.730.10">
    <property type="entry name" value="AP2/ERF domain"/>
    <property type="match status" value="1"/>
</dbReference>
<evidence type="ECO:0000256" key="5">
    <source>
        <dbReference type="ARBA" id="ARBA00023163"/>
    </source>
</evidence>
<dbReference type="PROSITE" id="PS51032">
    <property type="entry name" value="AP2_ERF"/>
    <property type="match status" value="1"/>
</dbReference>
<dbReference type="InterPro" id="IPR036955">
    <property type="entry name" value="AP2/ERF_dom_sf"/>
</dbReference>
<dbReference type="PANTHER" id="PTHR31677:SF222">
    <property type="entry name" value="AP2_ERF DOMAIN-CONTAINING TRANSCRIPTION FACTOR"/>
    <property type="match status" value="1"/>
</dbReference>
<keyword evidence="6" id="KW-0539">Nucleus</keyword>
<reference evidence="9" key="1">
    <citation type="submission" date="2023-12" db="EMBL/GenBank/DDBJ databases">
        <title>Genome assembly of Anisodus tanguticus.</title>
        <authorList>
            <person name="Wang Y.-J."/>
        </authorList>
    </citation>
    <scope>NUCLEOTIDE SEQUENCE</scope>
    <source>
        <strain evidence="9">KB-2021</strain>
        <tissue evidence="9">Leaf</tissue>
    </source>
</reference>
<evidence type="ECO:0000313" key="9">
    <source>
        <dbReference type="EMBL" id="KAK4365431.1"/>
    </source>
</evidence>
<dbReference type="GO" id="GO:0005634">
    <property type="term" value="C:nucleus"/>
    <property type="evidence" value="ECO:0007669"/>
    <property type="project" value="UniProtKB-SubCell"/>
</dbReference>
<evidence type="ECO:0000256" key="6">
    <source>
        <dbReference type="ARBA" id="ARBA00023242"/>
    </source>
</evidence>
<feature type="compositionally biased region" description="Basic and acidic residues" evidence="7">
    <location>
        <begin position="109"/>
        <end position="119"/>
    </location>
</feature>
<evidence type="ECO:0000256" key="4">
    <source>
        <dbReference type="ARBA" id="ARBA00023125"/>
    </source>
</evidence>
<proteinExistence type="predicted"/>
<gene>
    <name evidence="9" type="ORF">RND71_016789</name>
</gene>
<evidence type="ECO:0000256" key="2">
    <source>
        <dbReference type="ARBA" id="ARBA00022745"/>
    </source>
</evidence>
<comment type="caution">
    <text evidence="9">The sequence shown here is derived from an EMBL/GenBank/DDBJ whole genome shotgun (WGS) entry which is preliminary data.</text>
</comment>
<dbReference type="EMBL" id="JAVYJV010000008">
    <property type="protein sequence ID" value="KAK4365431.1"/>
    <property type="molecule type" value="Genomic_DNA"/>
</dbReference>
<dbReference type="CDD" id="cd00018">
    <property type="entry name" value="AP2"/>
    <property type="match status" value="1"/>
</dbReference>